<evidence type="ECO:0000313" key="1">
    <source>
        <dbReference type="EMBL" id="KAJ9088471.1"/>
    </source>
</evidence>
<comment type="caution">
    <text evidence="1">The sequence shown here is derived from an EMBL/GenBank/DDBJ whole genome shotgun (WGS) entry which is preliminary data.</text>
</comment>
<keyword evidence="2" id="KW-1185">Reference proteome</keyword>
<proteinExistence type="predicted"/>
<dbReference type="Proteomes" id="UP001165960">
    <property type="component" value="Unassembled WGS sequence"/>
</dbReference>
<name>A0ACC2UPG6_9FUNG</name>
<accession>A0ACC2UPG6</accession>
<reference evidence="1" key="1">
    <citation type="submission" date="2022-04" db="EMBL/GenBank/DDBJ databases">
        <title>Genome of the entomopathogenic fungus Entomophthora muscae.</title>
        <authorList>
            <person name="Elya C."/>
            <person name="Lovett B.R."/>
            <person name="Lee E."/>
            <person name="Macias A.M."/>
            <person name="Hajek A.E."/>
            <person name="De Bivort B.L."/>
            <person name="Kasson M.T."/>
            <person name="De Fine Licht H.H."/>
            <person name="Stajich J.E."/>
        </authorList>
    </citation>
    <scope>NUCLEOTIDE SEQUENCE</scope>
    <source>
        <strain evidence="1">Berkeley</strain>
    </source>
</reference>
<organism evidence="1 2">
    <name type="scientific">Entomophthora muscae</name>
    <dbReference type="NCBI Taxonomy" id="34485"/>
    <lineage>
        <taxon>Eukaryota</taxon>
        <taxon>Fungi</taxon>
        <taxon>Fungi incertae sedis</taxon>
        <taxon>Zoopagomycota</taxon>
        <taxon>Entomophthoromycotina</taxon>
        <taxon>Entomophthoromycetes</taxon>
        <taxon>Entomophthorales</taxon>
        <taxon>Entomophthoraceae</taxon>
        <taxon>Entomophthora</taxon>
    </lineage>
</organism>
<gene>
    <name evidence="1" type="ORF">DSO57_1022823</name>
</gene>
<protein>
    <submittedName>
        <fullName evidence="1">Uncharacterized protein</fullName>
    </submittedName>
</protein>
<dbReference type="EMBL" id="QTSX02000116">
    <property type="protein sequence ID" value="KAJ9088471.1"/>
    <property type="molecule type" value="Genomic_DNA"/>
</dbReference>
<sequence length="90" mass="10245">MRITWGLGLLLVEGLRYPVDTLYQKQRTLDKFRFSNPSSRPQIPRKLGSKQTVISPGARFEFSLESSEDPSSVSQFVTACRSREALSRTH</sequence>
<evidence type="ECO:0000313" key="2">
    <source>
        <dbReference type="Proteomes" id="UP001165960"/>
    </source>
</evidence>